<organism evidence="1 2">
    <name type="scientific">Aureispira anguillae</name>
    <dbReference type="NCBI Taxonomy" id="2864201"/>
    <lineage>
        <taxon>Bacteria</taxon>
        <taxon>Pseudomonadati</taxon>
        <taxon>Bacteroidota</taxon>
        <taxon>Saprospiria</taxon>
        <taxon>Saprospirales</taxon>
        <taxon>Saprospiraceae</taxon>
        <taxon>Aureispira</taxon>
    </lineage>
</organism>
<protein>
    <submittedName>
        <fullName evidence="1">Uncharacterized protein</fullName>
    </submittedName>
</protein>
<dbReference type="AlphaFoldDB" id="A0A916DUI1"/>
<evidence type="ECO:0000313" key="1">
    <source>
        <dbReference type="EMBL" id="BDS12717.1"/>
    </source>
</evidence>
<proteinExistence type="predicted"/>
<name>A0A916DUI1_9BACT</name>
<dbReference type="KEGG" id="aup:AsAng_0034420"/>
<dbReference type="Proteomes" id="UP001060919">
    <property type="component" value="Chromosome"/>
</dbReference>
<accession>A0A916DUI1</accession>
<reference evidence="1" key="1">
    <citation type="submission" date="2022-09" db="EMBL/GenBank/DDBJ databases">
        <title>Aureispira anguillicida sp. nov., isolated from Leptocephalus of Japanese eel Anguilla japonica.</title>
        <authorList>
            <person name="Yuasa K."/>
            <person name="Mekata T."/>
            <person name="Ikunari K."/>
        </authorList>
    </citation>
    <scope>NUCLEOTIDE SEQUENCE</scope>
    <source>
        <strain evidence="1">EL160426</strain>
    </source>
</reference>
<keyword evidence="2" id="KW-1185">Reference proteome</keyword>
<evidence type="ECO:0000313" key="2">
    <source>
        <dbReference type="Proteomes" id="UP001060919"/>
    </source>
</evidence>
<gene>
    <name evidence="1" type="ORF">AsAng_0034420</name>
</gene>
<sequence>MLETCWKKGGFVGNRKGLCKNSILDISLVFQQNDPFFQQNSPFFQQKNTCWKT</sequence>
<dbReference type="EMBL" id="AP026867">
    <property type="protein sequence ID" value="BDS12717.1"/>
    <property type="molecule type" value="Genomic_DNA"/>
</dbReference>